<dbReference type="Proteomes" id="UP001152646">
    <property type="component" value="Unassembled WGS sequence"/>
</dbReference>
<name>A0A9W4NER9_9EURO</name>
<dbReference type="PANTHER" id="PTHR13789">
    <property type="entry name" value="MONOOXYGENASE"/>
    <property type="match status" value="1"/>
</dbReference>
<dbReference type="PANTHER" id="PTHR13789:SF172">
    <property type="entry name" value="HYDROXYLASE, PUTATIVE (AFU_ORTHOLOGUE AFUA_1G12410)-RELATED"/>
    <property type="match status" value="1"/>
</dbReference>
<comment type="similarity">
    <text evidence="1">Belongs to the paxM FAD-dependent monooxygenase family.</text>
</comment>
<protein>
    <recommendedName>
        <fullName evidence="6">FAD-binding domain-containing protein</fullName>
    </recommendedName>
</protein>
<evidence type="ECO:0000313" key="7">
    <source>
        <dbReference type="EMBL" id="CAG8360282.1"/>
    </source>
</evidence>
<evidence type="ECO:0000256" key="4">
    <source>
        <dbReference type="ARBA" id="ARBA00023002"/>
    </source>
</evidence>
<dbReference type="InterPro" id="IPR050493">
    <property type="entry name" value="FAD-dep_Monooxygenase_BioMet"/>
</dbReference>
<keyword evidence="4" id="KW-0560">Oxidoreductase</keyword>
<sequence>MPARTDSPLQVAIIGAGLGGLAAAVSLRRQGHSVTVYERYDFAGEVGASLSAASNGSRFLEEWGVDVEAAKPVILKRLIMHDWSNGEVKSTYPLGDYKSKFGTDYNNFHRIDIHKQLLKSAFEEPGAGPKCELKVNFKATDVNPDSGVIKFEHGEETSADIIVAADGIRSLTRPMIGIEPQFEMSTSCCYRCIIGADKLRSLGLEDYVSNEAIEFWGGFGINKIVMSPCSNGEVVSCYCFYPASHNNVRDDGWSISASPEQLVETFPDLDPRMKTLMLNAEDIKMWRLYKHQPYPYWVKGKVCLLGDAAHPMMPDQSQGSCMAFEDAGALGLVLNKNFRENYSAVEGLALYESLRKERATRVQEASFKARENLNERIGWSSSADHPGKLTIEEVCGYNMRDHLAKLISEQRTA</sequence>
<evidence type="ECO:0000256" key="2">
    <source>
        <dbReference type="ARBA" id="ARBA00022630"/>
    </source>
</evidence>
<keyword evidence="2" id="KW-0285">Flavoprotein</keyword>
<dbReference type="SUPFAM" id="SSF54373">
    <property type="entry name" value="FAD-linked reductases, C-terminal domain"/>
    <property type="match status" value="1"/>
</dbReference>
<evidence type="ECO:0000313" key="8">
    <source>
        <dbReference type="Proteomes" id="UP001152646"/>
    </source>
</evidence>
<dbReference type="EMBL" id="CAJVPA010000133">
    <property type="protein sequence ID" value="CAG8360282.1"/>
    <property type="molecule type" value="Genomic_DNA"/>
</dbReference>
<feature type="domain" description="FAD-binding" evidence="6">
    <location>
        <begin position="10"/>
        <end position="364"/>
    </location>
</feature>
<gene>
    <name evidence="7" type="ORF">PSALAMII_LOCUS3809</name>
</gene>
<dbReference type="AlphaFoldDB" id="A0A9W4NER9"/>
<reference evidence="7" key="1">
    <citation type="submission" date="2021-07" db="EMBL/GenBank/DDBJ databases">
        <authorList>
            <person name="Branca A.L. A."/>
        </authorList>
    </citation>
    <scope>NUCLEOTIDE SEQUENCE</scope>
</reference>
<dbReference type="SUPFAM" id="SSF51905">
    <property type="entry name" value="FAD/NAD(P)-binding domain"/>
    <property type="match status" value="1"/>
</dbReference>
<evidence type="ECO:0000259" key="6">
    <source>
        <dbReference type="Pfam" id="PF01494"/>
    </source>
</evidence>
<evidence type="ECO:0000256" key="3">
    <source>
        <dbReference type="ARBA" id="ARBA00022827"/>
    </source>
</evidence>
<evidence type="ECO:0000256" key="1">
    <source>
        <dbReference type="ARBA" id="ARBA00007992"/>
    </source>
</evidence>
<dbReference type="GO" id="GO:0071949">
    <property type="term" value="F:FAD binding"/>
    <property type="evidence" value="ECO:0007669"/>
    <property type="project" value="InterPro"/>
</dbReference>
<evidence type="ECO:0000256" key="5">
    <source>
        <dbReference type="ARBA" id="ARBA00023033"/>
    </source>
</evidence>
<dbReference type="Pfam" id="PF01494">
    <property type="entry name" value="FAD_binding_3"/>
    <property type="match status" value="1"/>
</dbReference>
<keyword evidence="5" id="KW-0503">Monooxygenase</keyword>
<dbReference type="InterPro" id="IPR002938">
    <property type="entry name" value="FAD-bd"/>
</dbReference>
<dbReference type="PRINTS" id="PR00420">
    <property type="entry name" value="RNGMNOXGNASE"/>
</dbReference>
<organism evidence="7 8">
    <name type="scientific">Penicillium salamii</name>
    <dbReference type="NCBI Taxonomy" id="1612424"/>
    <lineage>
        <taxon>Eukaryota</taxon>
        <taxon>Fungi</taxon>
        <taxon>Dikarya</taxon>
        <taxon>Ascomycota</taxon>
        <taxon>Pezizomycotina</taxon>
        <taxon>Eurotiomycetes</taxon>
        <taxon>Eurotiomycetidae</taxon>
        <taxon>Eurotiales</taxon>
        <taxon>Aspergillaceae</taxon>
        <taxon>Penicillium</taxon>
    </lineage>
</organism>
<accession>A0A9W4NER9</accession>
<dbReference type="OrthoDB" id="9993796at2759"/>
<dbReference type="Gene3D" id="3.50.50.60">
    <property type="entry name" value="FAD/NAD(P)-binding domain"/>
    <property type="match status" value="1"/>
</dbReference>
<dbReference type="InterPro" id="IPR036188">
    <property type="entry name" value="FAD/NAD-bd_sf"/>
</dbReference>
<dbReference type="GO" id="GO:0004497">
    <property type="term" value="F:monooxygenase activity"/>
    <property type="evidence" value="ECO:0007669"/>
    <property type="project" value="UniProtKB-KW"/>
</dbReference>
<proteinExistence type="inferred from homology"/>
<keyword evidence="3" id="KW-0274">FAD</keyword>
<comment type="caution">
    <text evidence="7">The sequence shown here is derived from an EMBL/GenBank/DDBJ whole genome shotgun (WGS) entry which is preliminary data.</text>
</comment>